<feature type="coiled-coil region" evidence="12">
    <location>
        <begin position="1"/>
        <end position="42"/>
    </location>
</feature>
<keyword evidence="12" id="KW-0175">Coiled coil</keyword>
<comment type="similarity">
    <text evidence="1 11">Belongs to the helicase family. RecQ subfamily.</text>
</comment>
<dbReference type="AlphaFoldDB" id="A0A1B0CJD7"/>
<evidence type="ECO:0000256" key="8">
    <source>
        <dbReference type="ARBA" id="ARBA00023235"/>
    </source>
</evidence>
<evidence type="ECO:0000256" key="5">
    <source>
        <dbReference type="ARBA" id="ARBA00022806"/>
    </source>
</evidence>
<dbReference type="CDD" id="cd18794">
    <property type="entry name" value="SF2_C_RecQ"/>
    <property type="match status" value="1"/>
</dbReference>
<keyword evidence="3 11" id="KW-0547">Nucleotide-binding</keyword>
<dbReference type="PANTHER" id="PTHR13710:SF105">
    <property type="entry name" value="ATP-DEPENDENT DNA HELICASE Q1"/>
    <property type="match status" value="1"/>
</dbReference>
<dbReference type="VEuPathDB" id="VectorBase:LLONM1_007531"/>
<dbReference type="GO" id="GO:0005737">
    <property type="term" value="C:cytoplasm"/>
    <property type="evidence" value="ECO:0007669"/>
    <property type="project" value="TreeGrafter"/>
</dbReference>
<evidence type="ECO:0000256" key="6">
    <source>
        <dbReference type="ARBA" id="ARBA00022840"/>
    </source>
</evidence>
<dbReference type="Gene3D" id="1.10.10.10">
    <property type="entry name" value="Winged helix-like DNA-binding domain superfamily/Winged helix DNA-binding domain"/>
    <property type="match status" value="1"/>
</dbReference>
<evidence type="ECO:0000256" key="12">
    <source>
        <dbReference type="SAM" id="Coils"/>
    </source>
</evidence>
<keyword evidence="6 11" id="KW-0067">ATP-binding</keyword>
<dbReference type="SUPFAM" id="SSF52540">
    <property type="entry name" value="P-loop containing nucleoside triphosphate hydrolases"/>
    <property type="match status" value="2"/>
</dbReference>
<dbReference type="PROSITE" id="PS51192">
    <property type="entry name" value="HELICASE_ATP_BIND_1"/>
    <property type="match status" value="1"/>
</dbReference>
<dbReference type="VEuPathDB" id="VectorBase:LLOJ004639"/>
<dbReference type="EnsemblMetazoa" id="LLOJ004639-RA">
    <property type="protein sequence ID" value="LLOJ004639-PA"/>
    <property type="gene ID" value="LLOJ004639"/>
</dbReference>
<dbReference type="GO" id="GO:0005634">
    <property type="term" value="C:nucleus"/>
    <property type="evidence" value="ECO:0007669"/>
    <property type="project" value="UniProtKB-SubCell"/>
</dbReference>
<evidence type="ECO:0000256" key="1">
    <source>
        <dbReference type="ARBA" id="ARBA00005446"/>
    </source>
</evidence>
<comment type="catalytic activity">
    <reaction evidence="9 11">
        <text>Couples ATP hydrolysis with the unwinding of duplex DNA by translocating in the 3'-5' direction.</text>
        <dbReference type="EC" id="5.6.2.4"/>
    </reaction>
</comment>
<dbReference type="InterPro" id="IPR036388">
    <property type="entry name" value="WH-like_DNA-bd_sf"/>
</dbReference>
<keyword evidence="5 11" id="KW-0347">Helicase</keyword>
<name>A0A1B0CJD7_LUTLO</name>
<dbReference type="GO" id="GO:0009378">
    <property type="term" value="F:four-way junction helicase activity"/>
    <property type="evidence" value="ECO:0007669"/>
    <property type="project" value="TreeGrafter"/>
</dbReference>
<protein>
    <recommendedName>
        <fullName evidence="11">ATP-dependent DNA helicase</fullName>
        <ecNumber evidence="11">5.6.2.4</ecNumber>
    </recommendedName>
</protein>
<sequence length="673" mass="77435">MSEISTRIEEISKKIQDVDAEIFRLKRKRHELELQKEKLKERSFAEKSQYLANRNWTDEFPWSGDIGKHLKDTFGLKEFREHQVKAINAILSKHDVILVAPTGGGKSLCYQLPAVTTDGLTLVVSPLLSLMEDQVWQMQKLGVSVELLTSTTEKASLQRILKQLSDPGNELAFKLLYVTPERLAKSKRFMSSLQKCYFAKKLDRIAIDEVHCCSQWGHDFRPDYKFLGSMKTTFPDVPILGVTATATEKVIMDVQKMLNIRDCLVLKAPFNRPNLYYQVMEKPGEKKVLVELLANLLRRRYAGKSGIIYTHSQKDAEDLAQALTLNNCKVNPYHANLSPEVRTKVHENWLSGQIQAVVATVAFGMGIDKPDVRFVIHHTMSRSMENFYQETGRAGRDGKYAECLLLYRFTDAFKITTMMFAEQTGLPNAYSMIQYCISTQCRRDVISQHFAEVWNESDCGRMCDRCRFRKRLTPPKMNISRHIEDLLKIIEQADGMDVKLTAAKLVDAWYQKGPSYLRVPKQEAPYFDRTYAEQIIAYLLLEDYLKEDFHYTAYNTNSYIRKGPRQHSSDMMVEINRARFVDLPEDFPPKDDSDDDIVLISHSPPGKSPPKRPTRRTNTSTRTKRRRKLQKTSRKSSRKMEDSSSTDSDATDDVELVEETPSFFVDLDDSLCN</sequence>
<dbReference type="InterPro" id="IPR014001">
    <property type="entry name" value="Helicase_ATP-bd"/>
</dbReference>
<dbReference type="FunFam" id="3.40.50.300:FF:001544">
    <property type="entry name" value="ATP-dependent DNA helicase"/>
    <property type="match status" value="1"/>
</dbReference>
<evidence type="ECO:0000259" key="15">
    <source>
        <dbReference type="PROSITE" id="PS51194"/>
    </source>
</evidence>
<dbReference type="Pfam" id="PF00271">
    <property type="entry name" value="Helicase_C"/>
    <property type="match status" value="1"/>
</dbReference>
<dbReference type="PROSITE" id="PS51194">
    <property type="entry name" value="HELICASE_CTER"/>
    <property type="match status" value="1"/>
</dbReference>
<comment type="subcellular location">
    <subcellularLocation>
        <location evidence="11">Nucleus</location>
    </subcellularLocation>
</comment>
<dbReference type="EMBL" id="AJWK01014499">
    <property type="status" value="NOT_ANNOTATED_CDS"/>
    <property type="molecule type" value="Genomic_DNA"/>
</dbReference>
<evidence type="ECO:0000256" key="10">
    <source>
        <dbReference type="ARBA" id="ARBA00049360"/>
    </source>
</evidence>
<dbReference type="FunFam" id="3.40.50.300:FF:001975">
    <property type="entry name" value="ATP-dependent DNA helicase"/>
    <property type="match status" value="1"/>
</dbReference>
<keyword evidence="11" id="KW-0539">Nucleus</keyword>
<dbReference type="SMART" id="SM00487">
    <property type="entry name" value="DEXDc"/>
    <property type="match status" value="1"/>
</dbReference>
<dbReference type="CDD" id="cd18015">
    <property type="entry name" value="DEXHc_RecQ1"/>
    <property type="match status" value="1"/>
</dbReference>
<reference evidence="17" key="3">
    <citation type="submission" date="2020-05" db="UniProtKB">
        <authorList>
            <consortium name="EnsemblMetazoa"/>
        </authorList>
    </citation>
    <scope>IDENTIFICATION</scope>
    <source>
        <strain evidence="17">Jacobina</strain>
    </source>
</reference>
<dbReference type="Pfam" id="PF16124">
    <property type="entry name" value="RecQ_Zn_bind"/>
    <property type="match status" value="1"/>
</dbReference>
<evidence type="ECO:0000256" key="7">
    <source>
        <dbReference type="ARBA" id="ARBA00023125"/>
    </source>
</evidence>
<evidence type="ECO:0000256" key="9">
    <source>
        <dbReference type="ARBA" id="ARBA00034617"/>
    </source>
</evidence>
<evidence type="ECO:0000256" key="3">
    <source>
        <dbReference type="ARBA" id="ARBA00022741"/>
    </source>
</evidence>
<dbReference type="GO" id="GO:0043138">
    <property type="term" value="F:3'-5' DNA helicase activity"/>
    <property type="evidence" value="ECO:0007669"/>
    <property type="project" value="UniProtKB-EC"/>
</dbReference>
<evidence type="ECO:0000313" key="16">
    <source>
        <dbReference type="EMBL" id="MBC1169580.1"/>
    </source>
</evidence>
<keyword evidence="8" id="KW-0413">Isomerase</keyword>
<proteinExistence type="inferred from homology"/>
<dbReference type="Gene3D" id="3.40.50.300">
    <property type="entry name" value="P-loop containing nucleotide triphosphate hydrolases"/>
    <property type="match status" value="2"/>
</dbReference>
<evidence type="ECO:0000256" key="13">
    <source>
        <dbReference type="SAM" id="MobiDB-lite"/>
    </source>
</evidence>
<dbReference type="NCBIfam" id="TIGR00614">
    <property type="entry name" value="recQ_fam"/>
    <property type="match status" value="1"/>
</dbReference>
<feature type="domain" description="Helicase C-terminal" evidence="15">
    <location>
        <begin position="288"/>
        <end position="437"/>
    </location>
</feature>
<dbReference type="PANTHER" id="PTHR13710">
    <property type="entry name" value="DNA HELICASE RECQ FAMILY MEMBER"/>
    <property type="match status" value="1"/>
</dbReference>
<dbReference type="Pfam" id="PF00270">
    <property type="entry name" value="DEAD"/>
    <property type="match status" value="1"/>
</dbReference>
<keyword evidence="7" id="KW-0238">DNA-binding</keyword>
<keyword evidence="18" id="KW-1185">Reference proteome</keyword>
<dbReference type="GO" id="GO:0003677">
    <property type="term" value="F:DNA binding"/>
    <property type="evidence" value="ECO:0007669"/>
    <property type="project" value="UniProtKB-KW"/>
</dbReference>
<keyword evidence="2" id="KW-0479">Metal-binding</keyword>
<dbReference type="SMART" id="SM00490">
    <property type="entry name" value="HELICc"/>
    <property type="match status" value="1"/>
</dbReference>
<evidence type="ECO:0000259" key="14">
    <source>
        <dbReference type="PROSITE" id="PS51192"/>
    </source>
</evidence>
<dbReference type="InterPro" id="IPR032284">
    <property type="entry name" value="RecQ_Zn-bd"/>
</dbReference>
<feature type="compositionally biased region" description="Basic residues" evidence="13">
    <location>
        <begin position="622"/>
        <end position="637"/>
    </location>
</feature>
<evidence type="ECO:0000313" key="18">
    <source>
        <dbReference type="Proteomes" id="UP000092461"/>
    </source>
</evidence>
<feature type="region of interest" description="Disordered" evidence="13">
    <location>
        <begin position="584"/>
        <end position="657"/>
    </location>
</feature>
<evidence type="ECO:0000256" key="2">
    <source>
        <dbReference type="ARBA" id="ARBA00022723"/>
    </source>
</evidence>
<dbReference type="InterPro" id="IPR011545">
    <property type="entry name" value="DEAD/DEAH_box_helicase_dom"/>
</dbReference>
<dbReference type="InterPro" id="IPR027417">
    <property type="entry name" value="P-loop_NTPase"/>
</dbReference>
<reference evidence="18" key="1">
    <citation type="submission" date="2012-05" db="EMBL/GenBank/DDBJ databases">
        <title>Whole Genome Assembly of Lutzomyia longipalpis.</title>
        <authorList>
            <person name="Richards S."/>
            <person name="Qu C."/>
            <person name="Dillon R."/>
            <person name="Worley K."/>
            <person name="Scherer S."/>
            <person name="Batterton M."/>
            <person name="Taylor A."/>
            <person name="Hawes A."/>
            <person name="Hernandez B."/>
            <person name="Kovar C."/>
            <person name="Mandapat C."/>
            <person name="Pham C."/>
            <person name="Qu C."/>
            <person name="Jing C."/>
            <person name="Bess C."/>
            <person name="Bandaranaike D."/>
            <person name="Ngo D."/>
            <person name="Ongeri F."/>
            <person name="Arias F."/>
            <person name="Lara F."/>
            <person name="Weissenberger G."/>
            <person name="Kamau G."/>
            <person name="Han H."/>
            <person name="Shen H."/>
            <person name="Dinh H."/>
            <person name="Khalil I."/>
            <person name="Jones J."/>
            <person name="Shafer J."/>
            <person name="Jayaseelan J."/>
            <person name="Quiroz J."/>
            <person name="Blankenburg K."/>
            <person name="Nguyen L."/>
            <person name="Jackson L."/>
            <person name="Francisco L."/>
            <person name="Tang L.-Y."/>
            <person name="Pu L.-L."/>
            <person name="Perales L."/>
            <person name="Lorensuhewa L."/>
            <person name="Munidasa M."/>
            <person name="Coyle M."/>
            <person name="Taylor M."/>
            <person name="Puazo M."/>
            <person name="Firestine M."/>
            <person name="Scheel M."/>
            <person name="Javaid M."/>
            <person name="Wang M."/>
            <person name="Li M."/>
            <person name="Tabassum N."/>
            <person name="Saada N."/>
            <person name="Osuji N."/>
            <person name="Aqrawi P."/>
            <person name="Fu Q."/>
            <person name="Thornton R."/>
            <person name="Raj R."/>
            <person name="Goodspeed R."/>
            <person name="Mata R."/>
            <person name="Najjar R."/>
            <person name="Gubbala S."/>
            <person name="Lee S."/>
            <person name="Denson S."/>
            <person name="Patil S."/>
            <person name="Macmil S."/>
            <person name="Qi S."/>
            <person name="Matskevitch T."/>
            <person name="Palculict T."/>
            <person name="Mathew T."/>
            <person name="Vee V."/>
            <person name="Velamala V."/>
            <person name="Korchina V."/>
            <person name="Cai W."/>
            <person name="Liu W."/>
            <person name="Dai W."/>
            <person name="Zou X."/>
            <person name="Zhu Y."/>
            <person name="Zhang Y."/>
            <person name="Wu Y.-Q."/>
            <person name="Xin Y."/>
            <person name="Nazarath L."/>
            <person name="Kovar C."/>
            <person name="Han Y."/>
            <person name="Muzny D."/>
            <person name="Gibbs R."/>
        </authorList>
    </citation>
    <scope>NUCLEOTIDE SEQUENCE [LARGE SCALE GENOMIC DNA]</scope>
    <source>
        <strain evidence="18">Jacobina</strain>
    </source>
</reference>
<evidence type="ECO:0000313" key="17">
    <source>
        <dbReference type="EnsemblMetazoa" id="LLOJ004639-PA"/>
    </source>
</evidence>
<reference evidence="16" key="2">
    <citation type="journal article" date="2020" name="BMC">
        <title>Leishmania infection induces a limited differential gene expression in the sand fly midgut.</title>
        <authorList>
            <person name="Coutinho-Abreu I.V."/>
            <person name="Serafim T.D."/>
            <person name="Meneses C."/>
            <person name="Kamhawi S."/>
            <person name="Oliveira F."/>
            <person name="Valenzuela J.G."/>
        </authorList>
    </citation>
    <scope>NUCLEOTIDE SEQUENCE</scope>
    <source>
        <strain evidence="16">Jacobina</strain>
        <tissue evidence="16">Midgut</tissue>
    </source>
</reference>
<comment type="catalytic activity">
    <reaction evidence="10 11">
        <text>ATP + H2O = ADP + phosphate + H(+)</text>
        <dbReference type="Rhea" id="RHEA:13065"/>
        <dbReference type="ChEBI" id="CHEBI:15377"/>
        <dbReference type="ChEBI" id="CHEBI:15378"/>
        <dbReference type="ChEBI" id="CHEBI:30616"/>
        <dbReference type="ChEBI" id="CHEBI:43474"/>
        <dbReference type="ChEBI" id="CHEBI:456216"/>
    </reaction>
</comment>
<feature type="domain" description="Helicase ATP-binding" evidence="14">
    <location>
        <begin position="87"/>
        <end position="264"/>
    </location>
</feature>
<dbReference type="Proteomes" id="UP000092461">
    <property type="component" value="Unassembled WGS sequence"/>
</dbReference>
<accession>A0A1B0CJD7</accession>
<evidence type="ECO:0000256" key="11">
    <source>
        <dbReference type="RuleBase" id="RU364117"/>
    </source>
</evidence>
<dbReference type="InterPro" id="IPR001650">
    <property type="entry name" value="Helicase_C-like"/>
</dbReference>
<dbReference type="EMBL" id="GITU01000877">
    <property type="protein sequence ID" value="MBC1169580.1"/>
    <property type="molecule type" value="Transcribed_RNA"/>
</dbReference>
<evidence type="ECO:0000256" key="4">
    <source>
        <dbReference type="ARBA" id="ARBA00022801"/>
    </source>
</evidence>
<organism evidence="17 18">
    <name type="scientific">Lutzomyia longipalpis</name>
    <name type="common">Sand fly</name>
    <dbReference type="NCBI Taxonomy" id="7200"/>
    <lineage>
        <taxon>Eukaryota</taxon>
        <taxon>Metazoa</taxon>
        <taxon>Ecdysozoa</taxon>
        <taxon>Arthropoda</taxon>
        <taxon>Hexapoda</taxon>
        <taxon>Insecta</taxon>
        <taxon>Pterygota</taxon>
        <taxon>Neoptera</taxon>
        <taxon>Endopterygota</taxon>
        <taxon>Diptera</taxon>
        <taxon>Nematocera</taxon>
        <taxon>Psychodoidea</taxon>
        <taxon>Psychodidae</taxon>
        <taxon>Lutzomyia</taxon>
        <taxon>Lutzomyia</taxon>
    </lineage>
</organism>
<dbReference type="EC" id="5.6.2.4" evidence="11"/>
<dbReference type="GO" id="GO:0016787">
    <property type="term" value="F:hydrolase activity"/>
    <property type="evidence" value="ECO:0007669"/>
    <property type="project" value="UniProtKB-KW"/>
</dbReference>
<dbReference type="GO" id="GO:0000724">
    <property type="term" value="P:double-strand break repair via homologous recombination"/>
    <property type="evidence" value="ECO:0007669"/>
    <property type="project" value="TreeGrafter"/>
</dbReference>
<dbReference type="GO" id="GO:0005694">
    <property type="term" value="C:chromosome"/>
    <property type="evidence" value="ECO:0007669"/>
    <property type="project" value="TreeGrafter"/>
</dbReference>
<dbReference type="GO" id="GO:0046872">
    <property type="term" value="F:metal ion binding"/>
    <property type="evidence" value="ECO:0007669"/>
    <property type="project" value="UniProtKB-KW"/>
</dbReference>
<keyword evidence="4 11" id="KW-0378">Hydrolase</keyword>
<dbReference type="GO" id="GO:0005524">
    <property type="term" value="F:ATP binding"/>
    <property type="evidence" value="ECO:0007669"/>
    <property type="project" value="UniProtKB-KW"/>
</dbReference>
<dbReference type="InterPro" id="IPR004589">
    <property type="entry name" value="DNA_helicase_ATP-dep_RecQ"/>
</dbReference>